<dbReference type="Proteomes" id="UP001597120">
    <property type="component" value="Unassembled WGS sequence"/>
</dbReference>
<name>A0ABW3DD37_9BACL</name>
<dbReference type="InterPro" id="IPR051910">
    <property type="entry name" value="ComF/GntX_DNA_util-trans"/>
</dbReference>
<comment type="caution">
    <text evidence="3">The sequence shown here is derived from an EMBL/GenBank/DDBJ whole genome shotgun (WGS) entry which is preliminary data.</text>
</comment>
<comment type="similarity">
    <text evidence="1">Belongs to the ComF/GntX family.</text>
</comment>
<gene>
    <name evidence="3" type="ORF">ACFQ03_15050</name>
</gene>
<sequence>MRNRSAVKYDTVMKDLLALYKYRGDERLQTIFSTMLVHAFRLLLQSEKLSSEDFHCITYVPVNEERLEERGFNQAERFATGLADKLRLPVRCTLIRTRNTPKQSFKSRQERLSDLQDAFALHPSVYNDPLWLDSPSQRPIKIILVDDVYTTGSTLNQCSRLLASYRNAQVYGLTWAR</sequence>
<evidence type="ECO:0000313" key="3">
    <source>
        <dbReference type="EMBL" id="MFD0870471.1"/>
    </source>
</evidence>
<accession>A0ABW3DD37</accession>
<evidence type="ECO:0000259" key="2">
    <source>
        <dbReference type="Pfam" id="PF00156"/>
    </source>
</evidence>
<evidence type="ECO:0000313" key="4">
    <source>
        <dbReference type="Proteomes" id="UP001597120"/>
    </source>
</evidence>
<dbReference type="EMBL" id="JBHTIU010000048">
    <property type="protein sequence ID" value="MFD0870471.1"/>
    <property type="molecule type" value="Genomic_DNA"/>
</dbReference>
<organism evidence="3 4">
    <name type="scientific">Paenibacillus residui</name>
    <dbReference type="NCBI Taxonomy" id="629724"/>
    <lineage>
        <taxon>Bacteria</taxon>
        <taxon>Bacillati</taxon>
        <taxon>Bacillota</taxon>
        <taxon>Bacilli</taxon>
        <taxon>Bacillales</taxon>
        <taxon>Paenibacillaceae</taxon>
        <taxon>Paenibacillus</taxon>
    </lineage>
</organism>
<evidence type="ECO:0000256" key="1">
    <source>
        <dbReference type="ARBA" id="ARBA00008007"/>
    </source>
</evidence>
<dbReference type="SUPFAM" id="SSF53271">
    <property type="entry name" value="PRTase-like"/>
    <property type="match status" value="1"/>
</dbReference>
<reference evidence="4" key="1">
    <citation type="journal article" date="2019" name="Int. J. Syst. Evol. Microbiol.">
        <title>The Global Catalogue of Microorganisms (GCM) 10K type strain sequencing project: providing services to taxonomists for standard genome sequencing and annotation.</title>
        <authorList>
            <consortium name="The Broad Institute Genomics Platform"/>
            <consortium name="The Broad Institute Genome Sequencing Center for Infectious Disease"/>
            <person name="Wu L."/>
            <person name="Ma J."/>
        </authorList>
    </citation>
    <scope>NUCLEOTIDE SEQUENCE [LARGE SCALE GENOMIC DNA]</scope>
    <source>
        <strain evidence="4">CCUG 57263</strain>
    </source>
</reference>
<proteinExistence type="inferred from homology"/>
<dbReference type="RefSeq" id="WP_379289152.1">
    <property type="nucleotide sequence ID" value="NZ_JBHTIU010000048.1"/>
</dbReference>
<dbReference type="PANTHER" id="PTHR47505:SF1">
    <property type="entry name" value="DNA UTILIZATION PROTEIN YHGH"/>
    <property type="match status" value="1"/>
</dbReference>
<dbReference type="Gene3D" id="3.40.50.2020">
    <property type="match status" value="1"/>
</dbReference>
<dbReference type="PANTHER" id="PTHR47505">
    <property type="entry name" value="DNA UTILIZATION PROTEIN YHGH"/>
    <property type="match status" value="1"/>
</dbReference>
<dbReference type="InterPro" id="IPR000836">
    <property type="entry name" value="PRTase_dom"/>
</dbReference>
<protein>
    <submittedName>
        <fullName evidence="3">ComF family protein</fullName>
    </submittedName>
</protein>
<dbReference type="InterPro" id="IPR029057">
    <property type="entry name" value="PRTase-like"/>
</dbReference>
<keyword evidence="4" id="KW-1185">Reference proteome</keyword>
<dbReference type="Pfam" id="PF00156">
    <property type="entry name" value="Pribosyltran"/>
    <property type="match status" value="1"/>
</dbReference>
<feature type="domain" description="Phosphoribosyltransferase" evidence="2">
    <location>
        <begin position="75"/>
        <end position="168"/>
    </location>
</feature>
<dbReference type="CDD" id="cd06223">
    <property type="entry name" value="PRTases_typeI"/>
    <property type="match status" value="1"/>
</dbReference>